<dbReference type="InterPro" id="IPR006219">
    <property type="entry name" value="DAHP_synth_1"/>
</dbReference>
<dbReference type="GO" id="GO:0005737">
    <property type="term" value="C:cytoplasm"/>
    <property type="evidence" value="ECO:0007669"/>
    <property type="project" value="TreeGrafter"/>
</dbReference>
<dbReference type="InterPro" id="IPR013785">
    <property type="entry name" value="Aldolase_TIM"/>
</dbReference>
<evidence type="ECO:0000256" key="6">
    <source>
        <dbReference type="ARBA" id="ARBA00023141"/>
    </source>
</evidence>
<dbReference type="Gene3D" id="3.20.20.70">
    <property type="entry name" value="Aldolase class I"/>
    <property type="match status" value="1"/>
</dbReference>
<keyword evidence="5 8" id="KW-0808">Transferase</keyword>
<protein>
    <recommendedName>
        <fullName evidence="8">Phospho-2-dehydro-3-deoxyheptonate aldolase</fullName>
        <ecNumber evidence="8">2.5.1.54</ecNumber>
    </recommendedName>
</protein>
<dbReference type="EMBL" id="LN899819">
    <property type="protein sequence ID" value="CUV12935.1"/>
    <property type="molecule type" value="Genomic_DNA"/>
</dbReference>
<dbReference type="InterPro" id="IPR006218">
    <property type="entry name" value="DAHP1/KDSA"/>
</dbReference>
<dbReference type="EC" id="2.5.1.54" evidence="8"/>
<dbReference type="FunFam" id="3.20.20.70:FF:000005">
    <property type="entry name" value="Phospho-2-dehydro-3-deoxyheptonate aldolase"/>
    <property type="match status" value="1"/>
</dbReference>
<sequence>MPKNTDDLRIRELKELTPPAHLIREFPCNDAVSELIYQSRTAMHRILHGMDDRLIVIIGPCSIHDTKAALDYARRLVEQRERFKADLEIVMRVYFEKPRTTVGWKGLINDPYMDGSFKINDGLRTARELLVNINELGVPAGTEYLDMISPQYIADLVSWGAIGARTTESQVHRELASGLSCPVGFKNGTDGNVKIAVDAIKAASQPHHFLSVTKGGHSAIVSTAGNEDCHIILRGGKAPNYDAASVQTACEDIAKSGLAARLMIDASHANSSKKHENQIPVCEDIGRQIAGGDDRIVGVMVESHINAGRQDHVQGTPVEDLNYGQSVTDACIGWDDSLKVLETLADAVRKRRLVPRNGN</sequence>
<dbReference type="Proteomes" id="UP000310553">
    <property type="component" value="Chromosome"/>
</dbReference>
<keyword evidence="4 8" id="KW-0028">Amino-acid biosynthesis</keyword>
<dbReference type="GO" id="GO:0009073">
    <property type="term" value="P:aromatic amino acid family biosynthetic process"/>
    <property type="evidence" value="ECO:0007669"/>
    <property type="project" value="UniProtKB-KW"/>
</dbReference>
<feature type="domain" description="DAHP synthetase I/KDSA" evidence="9">
    <location>
        <begin position="45"/>
        <end position="340"/>
    </location>
</feature>
<dbReference type="NCBIfam" id="TIGR00034">
    <property type="entry name" value="aroFGH"/>
    <property type="match status" value="1"/>
</dbReference>
<dbReference type="PATRIC" id="fig|305.106.peg.4187"/>
<evidence type="ECO:0000256" key="5">
    <source>
        <dbReference type="ARBA" id="ARBA00022679"/>
    </source>
</evidence>
<proteinExistence type="inferred from homology"/>
<dbReference type="GO" id="GO:0008652">
    <property type="term" value="P:amino acid biosynthetic process"/>
    <property type="evidence" value="ECO:0007669"/>
    <property type="project" value="UniProtKB-KW"/>
</dbReference>
<keyword evidence="6 8" id="KW-0057">Aromatic amino acid biosynthesis</keyword>
<evidence type="ECO:0000259" key="9">
    <source>
        <dbReference type="Pfam" id="PF00793"/>
    </source>
</evidence>
<dbReference type="Pfam" id="PF00793">
    <property type="entry name" value="DAHP_synth_1"/>
    <property type="match status" value="1"/>
</dbReference>
<evidence type="ECO:0000256" key="4">
    <source>
        <dbReference type="ARBA" id="ARBA00022605"/>
    </source>
</evidence>
<reference evidence="11 12" key="2">
    <citation type="submission" date="2019-04" db="EMBL/GenBank/DDBJ databases">
        <title>Complete Genome of UW386 and Higher Quality Genome of UW700.</title>
        <authorList>
            <person name="Jacobs J."/>
            <person name="Perez A."/>
            <person name="Steidl O."/>
            <person name="Allen C."/>
        </authorList>
    </citation>
    <scope>NUCLEOTIDE SEQUENCE [LARGE SCALE GENOMIC DNA]</scope>
    <source>
        <strain evidence="11 12">UW386</strain>
    </source>
</reference>
<accession>A0A0S4TS91</accession>
<dbReference type="NCBIfam" id="NF009395">
    <property type="entry name" value="PRK12755.1"/>
    <property type="match status" value="1"/>
</dbReference>
<evidence type="ECO:0000256" key="3">
    <source>
        <dbReference type="ARBA" id="ARBA00007985"/>
    </source>
</evidence>
<comment type="pathway">
    <text evidence="2 8">Metabolic intermediate biosynthesis; chorismate biosynthesis; chorismate from D-erythrose 4-phosphate and phosphoenolpyruvate: step 1/7.</text>
</comment>
<comment type="function">
    <text evidence="1 8">Stereospecific condensation of phosphoenolpyruvate (PEP) and D-erythrose-4-phosphate (E4P) giving rise to 3-deoxy-D-arabino-heptulosonate-7-phosphate (DAHP).</text>
</comment>
<comment type="catalytic activity">
    <reaction evidence="7 8">
        <text>D-erythrose 4-phosphate + phosphoenolpyruvate + H2O = 7-phospho-2-dehydro-3-deoxy-D-arabino-heptonate + phosphate</text>
        <dbReference type="Rhea" id="RHEA:14717"/>
        <dbReference type="ChEBI" id="CHEBI:15377"/>
        <dbReference type="ChEBI" id="CHEBI:16897"/>
        <dbReference type="ChEBI" id="CHEBI:43474"/>
        <dbReference type="ChEBI" id="CHEBI:58394"/>
        <dbReference type="ChEBI" id="CHEBI:58702"/>
        <dbReference type="EC" id="2.5.1.54"/>
    </reaction>
</comment>
<evidence type="ECO:0000256" key="7">
    <source>
        <dbReference type="ARBA" id="ARBA00047508"/>
    </source>
</evidence>
<dbReference type="NCBIfam" id="NF006723">
    <property type="entry name" value="PRK09261.1-1"/>
    <property type="match status" value="1"/>
</dbReference>
<comment type="similarity">
    <text evidence="3 8">Belongs to the class-I DAHP synthase family.</text>
</comment>
<evidence type="ECO:0000256" key="2">
    <source>
        <dbReference type="ARBA" id="ARBA00004688"/>
    </source>
</evidence>
<evidence type="ECO:0000256" key="8">
    <source>
        <dbReference type="PIRNR" id="PIRNR001361"/>
    </source>
</evidence>
<dbReference type="NCBIfam" id="NF009396">
    <property type="entry name" value="PRK12756.1"/>
    <property type="match status" value="1"/>
</dbReference>
<evidence type="ECO:0000313" key="10">
    <source>
        <dbReference type="EMBL" id="CUV12935.1"/>
    </source>
</evidence>
<dbReference type="GO" id="GO:0009423">
    <property type="term" value="P:chorismate biosynthetic process"/>
    <property type="evidence" value="ECO:0007669"/>
    <property type="project" value="UniProtKB-UniPathway"/>
</dbReference>
<dbReference type="UniPathway" id="UPA00053">
    <property type="reaction ID" value="UER00084"/>
</dbReference>
<evidence type="ECO:0000256" key="1">
    <source>
        <dbReference type="ARBA" id="ARBA00003726"/>
    </source>
</evidence>
<dbReference type="EMBL" id="CP039339">
    <property type="protein sequence ID" value="QCX48708.1"/>
    <property type="molecule type" value="Genomic_DNA"/>
</dbReference>
<dbReference type="PANTHER" id="PTHR21225">
    <property type="entry name" value="PHOSPHO-2-DEHYDRO-3-DEOXYHEPTONATE ALDOLASE DAHP SYNTHETASE"/>
    <property type="match status" value="1"/>
</dbReference>
<dbReference type="GO" id="GO:0003849">
    <property type="term" value="F:3-deoxy-7-phosphoheptulonate synthase activity"/>
    <property type="evidence" value="ECO:0007669"/>
    <property type="project" value="UniProtKB-EC"/>
</dbReference>
<reference evidence="10" key="1">
    <citation type="submission" date="2015-10" db="EMBL/GenBank/DDBJ databases">
        <authorList>
            <person name="Gilbert D.G."/>
        </authorList>
    </citation>
    <scope>NUCLEOTIDE SEQUENCE</scope>
    <source>
        <strain evidence="10">Phyl III-seqv23</strain>
    </source>
</reference>
<name>A0A0S4TS91_RALSL</name>
<dbReference type="PIRSF" id="PIRSF001361">
    <property type="entry name" value="DAHP_synthase"/>
    <property type="match status" value="1"/>
</dbReference>
<gene>
    <name evidence="10" type="primary">aroG</name>
    <name evidence="11" type="ORF">E7Z57_06115</name>
    <name evidence="10" type="ORF">RUN39_v1_490006</name>
</gene>
<dbReference type="SUPFAM" id="SSF51569">
    <property type="entry name" value="Aldolase"/>
    <property type="match status" value="1"/>
</dbReference>
<dbReference type="AlphaFoldDB" id="A0A0S4TS91"/>
<evidence type="ECO:0000313" key="12">
    <source>
        <dbReference type="Proteomes" id="UP000310553"/>
    </source>
</evidence>
<dbReference type="PANTHER" id="PTHR21225:SF12">
    <property type="entry name" value="PHOSPHO-2-DEHYDRO-3-DEOXYHEPTONATE ALDOLASE, TYROSINE-INHIBITED"/>
    <property type="match status" value="1"/>
</dbReference>
<dbReference type="GO" id="GO:0042802">
    <property type="term" value="F:identical protein binding"/>
    <property type="evidence" value="ECO:0007669"/>
    <property type="project" value="UniProtKB-ARBA"/>
</dbReference>
<evidence type="ECO:0000313" key="11">
    <source>
        <dbReference type="EMBL" id="QCX48708.1"/>
    </source>
</evidence>
<organism evidence="10">
    <name type="scientific">Ralstonia solanacearum</name>
    <name type="common">Pseudomonas solanacearum</name>
    <dbReference type="NCBI Taxonomy" id="305"/>
    <lineage>
        <taxon>Bacteria</taxon>
        <taxon>Pseudomonadati</taxon>
        <taxon>Pseudomonadota</taxon>
        <taxon>Betaproteobacteria</taxon>
        <taxon>Burkholderiales</taxon>
        <taxon>Burkholderiaceae</taxon>
        <taxon>Ralstonia</taxon>
        <taxon>Ralstonia solanacearum species complex</taxon>
    </lineage>
</organism>